<gene>
    <name evidence="2" type="ORF">GLOIN_2v1786892</name>
</gene>
<sequence length="169" mass="20134">MIKSAKSNGGGLEKIIQNEKGNCCNCKPSRRFSLLGTLRRLERKVQDAAELHFEETEKEKERKNKKKFERKKDTERSHFEGKLRKASAMEQFNNRGVSRCETSINSVRSVKISVIFDMMFSALRFLYDWMEFQRFSALQFPYDWTEFRGFWLFGFRMTEWNFEGTSSKF</sequence>
<evidence type="ECO:0000313" key="2">
    <source>
        <dbReference type="EMBL" id="POG61242.1"/>
    </source>
</evidence>
<feature type="region of interest" description="Disordered" evidence="1">
    <location>
        <begin position="56"/>
        <end position="78"/>
    </location>
</feature>
<dbReference type="VEuPathDB" id="FungiDB:RhiirFUN_012681"/>
<protein>
    <submittedName>
        <fullName evidence="2">Uncharacterized protein</fullName>
    </submittedName>
</protein>
<evidence type="ECO:0000313" key="3">
    <source>
        <dbReference type="Proteomes" id="UP000018888"/>
    </source>
</evidence>
<proteinExistence type="predicted"/>
<dbReference type="Proteomes" id="UP000018888">
    <property type="component" value="Unassembled WGS sequence"/>
</dbReference>
<dbReference type="EMBL" id="AUPC02000351">
    <property type="protein sequence ID" value="POG61242.1"/>
    <property type="molecule type" value="Genomic_DNA"/>
</dbReference>
<accession>A0A2P4P771</accession>
<keyword evidence="3" id="KW-1185">Reference proteome</keyword>
<dbReference type="AlphaFoldDB" id="A0A2P4P771"/>
<organism evidence="2 3">
    <name type="scientific">Rhizophagus irregularis (strain DAOM 181602 / DAOM 197198 / MUCL 43194)</name>
    <name type="common">Arbuscular mycorrhizal fungus</name>
    <name type="synonym">Glomus intraradices</name>
    <dbReference type="NCBI Taxonomy" id="747089"/>
    <lineage>
        <taxon>Eukaryota</taxon>
        <taxon>Fungi</taxon>
        <taxon>Fungi incertae sedis</taxon>
        <taxon>Mucoromycota</taxon>
        <taxon>Glomeromycotina</taxon>
        <taxon>Glomeromycetes</taxon>
        <taxon>Glomerales</taxon>
        <taxon>Glomeraceae</taxon>
        <taxon>Rhizophagus</taxon>
    </lineage>
</organism>
<reference evidence="2 3" key="2">
    <citation type="journal article" date="2018" name="New Phytol.">
        <title>High intraspecific genome diversity in the model arbuscular mycorrhizal symbiont Rhizophagus irregularis.</title>
        <authorList>
            <person name="Chen E.C.H."/>
            <person name="Morin E."/>
            <person name="Beaudet D."/>
            <person name="Noel J."/>
            <person name="Yildirir G."/>
            <person name="Ndikumana S."/>
            <person name="Charron P."/>
            <person name="St-Onge C."/>
            <person name="Giorgi J."/>
            <person name="Kruger M."/>
            <person name="Marton T."/>
            <person name="Ropars J."/>
            <person name="Grigoriev I.V."/>
            <person name="Hainaut M."/>
            <person name="Henrissat B."/>
            <person name="Roux C."/>
            <person name="Martin F."/>
            <person name="Corradi N."/>
        </authorList>
    </citation>
    <scope>NUCLEOTIDE SEQUENCE [LARGE SCALE GENOMIC DNA]</scope>
    <source>
        <strain evidence="2 3">DAOM 197198</strain>
    </source>
</reference>
<name>A0A2P4P771_RHIID</name>
<comment type="caution">
    <text evidence="2">The sequence shown here is derived from an EMBL/GenBank/DDBJ whole genome shotgun (WGS) entry which is preliminary data.</text>
</comment>
<reference evidence="2 3" key="1">
    <citation type="journal article" date="2013" name="Proc. Natl. Acad. Sci. U.S.A.">
        <title>Genome of an arbuscular mycorrhizal fungus provides insight into the oldest plant symbiosis.</title>
        <authorList>
            <person name="Tisserant E."/>
            <person name="Malbreil M."/>
            <person name="Kuo A."/>
            <person name="Kohler A."/>
            <person name="Symeonidi A."/>
            <person name="Balestrini R."/>
            <person name="Charron P."/>
            <person name="Duensing N."/>
            <person name="Frei Dit Frey N."/>
            <person name="Gianinazzi-Pearson V."/>
            <person name="Gilbert L.B."/>
            <person name="Handa Y."/>
            <person name="Herr J.R."/>
            <person name="Hijri M."/>
            <person name="Koul R."/>
            <person name="Kawaguchi M."/>
            <person name="Krajinski F."/>
            <person name="Lammers P.J."/>
            <person name="Masclaux F.G."/>
            <person name="Murat C."/>
            <person name="Morin E."/>
            <person name="Ndikumana S."/>
            <person name="Pagni M."/>
            <person name="Petitpierre D."/>
            <person name="Requena N."/>
            <person name="Rosikiewicz P."/>
            <person name="Riley R."/>
            <person name="Saito K."/>
            <person name="San Clemente H."/>
            <person name="Shapiro H."/>
            <person name="van Tuinen D."/>
            <person name="Becard G."/>
            <person name="Bonfante P."/>
            <person name="Paszkowski U."/>
            <person name="Shachar-Hill Y.Y."/>
            <person name="Tuskan G.A."/>
            <person name="Young P.W."/>
            <person name="Sanders I.R."/>
            <person name="Henrissat B."/>
            <person name="Rensing S.A."/>
            <person name="Grigoriev I.V."/>
            <person name="Corradi N."/>
            <person name="Roux C."/>
            <person name="Martin F."/>
        </authorList>
    </citation>
    <scope>NUCLEOTIDE SEQUENCE [LARGE SCALE GENOMIC DNA]</scope>
    <source>
        <strain evidence="2 3">DAOM 197198</strain>
    </source>
</reference>
<evidence type="ECO:0000256" key="1">
    <source>
        <dbReference type="SAM" id="MobiDB-lite"/>
    </source>
</evidence>